<comment type="caution">
    <text evidence="1">The sequence shown here is derived from an EMBL/GenBank/DDBJ whole genome shotgun (WGS) entry which is preliminary data.</text>
</comment>
<accession>X0VJT8</accession>
<dbReference type="EMBL" id="BARS01023432">
    <property type="protein sequence ID" value="GAG11452.1"/>
    <property type="molecule type" value="Genomic_DNA"/>
</dbReference>
<name>X0VJT8_9ZZZZ</name>
<organism evidence="1">
    <name type="scientific">marine sediment metagenome</name>
    <dbReference type="NCBI Taxonomy" id="412755"/>
    <lineage>
        <taxon>unclassified sequences</taxon>
        <taxon>metagenomes</taxon>
        <taxon>ecological metagenomes</taxon>
    </lineage>
</organism>
<dbReference type="AlphaFoldDB" id="X0VJT8"/>
<proteinExistence type="predicted"/>
<gene>
    <name evidence="1" type="ORF">S01H1_37307</name>
</gene>
<evidence type="ECO:0000313" key="1">
    <source>
        <dbReference type="EMBL" id="GAG11452.1"/>
    </source>
</evidence>
<protein>
    <submittedName>
        <fullName evidence="1">Uncharacterized protein</fullName>
    </submittedName>
</protein>
<sequence length="31" mass="3697">MTIVTVADEKYFAYLHAFVRSARKYFKEAKI</sequence>
<feature type="non-terminal residue" evidence="1">
    <location>
        <position position="31"/>
    </location>
</feature>
<reference evidence="1" key="1">
    <citation type="journal article" date="2014" name="Front. Microbiol.">
        <title>High frequency of phylogenetically diverse reductive dehalogenase-homologous genes in deep subseafloor sedimentary metagenomes.</title>
        <authorList>
            <person name="Kawai M."/>
            <person name="Futagami T."/>
            <person name="Toyoda A."/>
            <person name="Takaki Y."/>
            <person name="Nishi S."/>
            <person name="Hori S."/>
            <person name="Arai W."/>
            <person name="Tsubouchi T."/>
            <person name="Morono Y."/>
            <person name="Uchiyama I."/>
            <person name="Ito T."/>
            <person name="Fujiyama A."/>
            <person name="Inagaki F."/>
            <person name="Takami H."/>
        </authorList>
    </citation>
    <scope>NUCLEOTIDE SEQUENCE</scope>
    <source>
        <strain evidence="1">Expedition CK06-06</strain>
    </source>
</reference>